<dbReference type="GO" id="GO:0046872">
    <property type="term" value="F:metal ion binding"/>
    <property type="evidence" value="ECO:0007669"/>
    <property type="project" value="UniProtKB-KW"/>
</dbReference>
<dbReference type="Gene3D" id="1.10.1400.10">
    <property type="match status" value="1"/>
</dbReference>
<dbReference type="InterPro" id="IPR043146">
    <property type="entry name" value="Penicillin_amidase_N_B-knob"/>
</dbReference>
<dbReference type="EMBL" id="PPPD01000001">
    <property type="protein sequence ID" value="PNY81649.1"/>
    <property type="molecule type" value="Genomic_DNA"/>
</dbReference>
<evidence type="ECO:0000256" key="3">
    <source>
        <dbReference type="ARBA" id="ARBA00023145"/>
    </source>
</evidence>
<dbReference type="Gene3D" id="1.10.439.10">
    <property type="entry name" value="Penicillin Amidohydrolase, domain 1"/>
    <property type="match status" value="1"/>
</dbReference>
<dbReference type="OrthoDB" id="9759796at2"/>
<dbReference type="GO" id="GO:0016811">
    <property type="term" value="F:hydrolase activity, acting on carbon-nitrogen (but not peptide) bonds, in linear amides"/>
    <property type="evidence" value="ECO:0007669"/>
    <property type="project" value="InterPro"/>
</dbReference>
<dbReference type="Gene3D" id="3.60.20.10">
    <property type="entry name" value="Glutamine Phosphoribosylpyrophosphate, subunit 1, domain 1"/>
    <property type="match status" value="1"/>
</dbReference>
<reference evidence="8 9" key="1">
    <citation type="submission" date="2018-01" db="EMBL/GenBank/DDBJ databases">
        <title>Deinococcus koreensis sp. nov., a radiation-resistant bacterium isolated from river water.</title>
        <authorList>
            <person name="Choi A."/>
        </authorList>
    </citation>
    <scope>NUCLEOTIDE SEQUENCE [LARGE SCALE GENOMIC DNA]</scope>
    <source>
        <strain evidence="8 9">SJW1-2</strain>
    </source>
</reference>
<evidence type="ECO:0000256" key="4">
    <source>
        <dbReference type="PIRSR" id="PIRSR001227-1"/>
    </source>
</evidence>
<keyword evidence="2" id="KW-0378">Hydrolase</keyword>
<feature type="active site" description="Nucleophile" evidence="4">
    <location>
        <position position="293"/>
    </location>
</feature>
<dbReference type="InterPro" id="IPR023343">
    <property type="entry name" value="Penicillin_amidase_dom1"/>
</dbReference>
<evidence type="ECO:0000256" key="2">
    <source>
        <dbReference type="ARBA" id="ARBA00022801"/>
    </source>
</evidence>
<keyword evidence="9" id="KW-1185">Reference proteome</keyword>
<evidence type="ECO:0000256" key="1">
    <source>
        <dbReference type="ARBA" id="ARBA00006586"/>
    </source>
</evidence>
<evidence type="ECO:0000313" key="8">
    <source>
        <dbReference type="EMBL" id="PNY81649.1"/>
    </source>
</evidence>
<dbReference type="GO" id="GO:0017000">
    <property type="term" value="P:antibiotic biosynthetic process"/>
    <property type="evidence" value="ECO:0007669"/>
    <property type="project" value="InterPro"/>
</dbReference>
<keyword evidence="5" id="KW-0106">Calcium</keyword>
<dbReference type="InterPro" id="IPR014395">
    <property type="entry name" value="Pen/GL7ACA/AHL_acylase"/>
</dbReference>
<keyword evidence="7" id="KW-0812">Transmembrane</keyword>
<dbReference type="Pfam" id="PF01804">
    <property type="entry name" value="Penicil_amidase"/>
    <property type="match status" value="1"/>
</dbReference>
<dbReference type="Proteomes" id="UP000236379">
    <property type="component" value="Unassembled WGS sequence"/>
</dbReference>
<evidence type="ECO:0000256" key="7">
    <source>
        <dbReference type="SAM" id="Phobius"/>
    </source>
</evidence>
<keyword evidence="7" id="KW-0472">Membrane</keyword>
<dbReference type="AlphaFoldDB" id="A0A2K3UYP0"/>
<accession>A0A2K3UYP0</accession>
<feature type="transmembrane region" description="Helical" evidence="7">
    <location>
        <begin position="20"/>
        <end position="42"/>
    </location>
</feature>
<dbReference type="InterPro" id="IPR043147">
    <property type="entry name" value="Penicillin_amidase_A-knob"/>
</dbReference>
<feature type="region of interest" description="Disordered" evidence="6">
    <location>
        <begin position="240"/>
        <end position="262"/>
    </location>
</feature>
<comment type="caution">
    <text evidence="8">The sequence shown here is derived from an EMBL/GenBank/DDBJ whole genome shotgun (WGS) entry which is preliminary data.</text>
</comment>
<evidence type="ECO:0000313" key="9">
    <source>
        <dbReference type="Proteomes" id="UP000236379"/>
    </source>
</evidence>
<feature type="binding site" evidence="5">
    <location>
        <position position="203"/>
    </location>
    <ligand>
        <name>Ca(2+)</name>
        <dbReference type="ChEBI" id="CHEBI:29108"/>
    </ligand>
</feature>
<evidence type="ECO:0000256" key="6">
    <source>
        <dbReference type="SAM" id="MobiDB-lite"/>
    </source>
</evidence>
<dbReference type="PIRSF" id="PIRSF001227">
    <property type="entry name" value="Pen_acylase"/>
    <property type="match status" value="1"/>
</dbReference>
<dbReference type="InterPro" id="IPR029055">
    <property type="entry name" value="Ntn_hydrolases_N"/>
</dbReference>
<dbReference type="PANTHER" id="PTHR34218">
    <property type="entry name" value="PEPTIDASE S45 PENICILLIN AMIDASE"/>
    <property type="match status" value="1"/>
</dbReference>
<dbReference type="InterPro" id="IPR002692">
    <property type="entry name" value="S45"/>
</dbReference>
<proteinExistence type="inferred from homology"/>
<keyword evidence="5" id="KW-0479">Metal-binding</keyword>
<name>A0A2K3UYP0_9DEIO</name>
<keyword evidence="7" id="KW-1133">Transmembrane helix</keyword>
<dbReference type="RefSeq" id="WP_103312090.1">
    <property type="nucleotide sequence ID" value="NZ_PPPD01000001.1"/>
</dbReference>
<dbReference type="PANTHER" id="PTHR34218:SF4">
    <property type="entry name" value="ACYL-HOMOSERINE LACTONE ACYLASE QUIP"/>
    <property type="match status" value="1"/>
</dbReference>
<protein>
    <submittedName>
        <fullName evidence="8">Penicillin acylase family protein</fullName>
    </submittedName>
</protein>
<dbReference type="CDD" id="cd03747">
    <property type="entry name" value="Ntn_PGA_like"/>
    <property type="match status" value="1"/>
</dbReference>
<sequence length="810" mass="86869">MTAGNTARSRVGRRSLGPRVAWGLGWTLLALLTLALGAVLWLRATSGAQVSGALTLPGLRGPVTVTRDRWGVPHIRAQASDEDALFALGFVHWQDRAWQMEFQRRVAQGRLSEVLGAAALEQDRFLRTWGFQRAALSALPALAPRTRRLVSAYTAGVNAAMARGQVAPEFRVLGFTPARWTDVDSLSWSKLMAYDLGGNMDEEVLGSRIVKRLGAAGLGAVMTPYPAGAPTILSADELGRERPLPAPTSTPTTVRPAPSRPTAALPDSALRGLQAHLDAARSLGLERVPGKGSNDWVIAGSRTASGRPILADDPHLALTSPMLWYLADLQGPGLRAIGASIPGLPGIVIGRNDRVAWGVTNVNPDVQDLYIEPPGAPLVQRTETIRVKGAPDVQLTVQESAHGPIVSGAGAADVGPRVALKWTALQGGDTTMDAFLDINYAQNWGQFTQALSRYVAPSQNFVYADVDGNTGYYAPGRVPIRRGWDGALPVPGDGSREWAGFIPFAQLPHTLNPPDGLVVTANNKVVPDSSPLSLGNERNWAEPYRAQRITELLEARPRGLSVADVRRVQLDTTSLVWRDFREVMLATRPDGEASRAALERLRGWDGNQTVDSVPSTLFEAWLMTLQTLAQDELGTPSAMNSLSVLNQLRGEGALCRNRGAGVTSCADQLSSSLRRAVDDLGTRLGSDPAGWTYGRLHRVASTHRAFGKVPALAWLFNHSAPTPGGTNTVNVARPEVGTFRQTHGASYRQIVDLSDPDASLYVGSLGQGGNPLGSHVADQQRLWVAGDYLPMSTKPADWGRSTVLTLRPGR</sequence>
<comment type="similarity">
    <text evidence="1">Belongs to the peptidase S45 family.</text>
</comment>
<feature type="binding site" evidence="5">
    <location>
        <position position="368"/>
    </location>
    <ligand>
        <name>Ca(2+)</name>
        <dbReference type="ChEBI" id="CHEBI:29108"/>
    </ligand>
</feature>
<organism evidence="8 9">
    <name type="scientific">Deinococcus koreensis</name>
    <dbReference type="NCBI Taxonomy" id="2054903"/>
    <lineage>
        <taxon>Bacteria</taxon>
        <taxon>Thermotogati</taxon>
        <taxon>Deinococcota</taxon>
        <taxon>Deinococci</taxon>
        <taxon>Deinococcales</taxon>
        <taxon>Deinococcaceae</taxon>
        <taxon>Deinococcus</taxon>
    </lineage>
</organism>
<dbReference type="Gene3D" id="2.30.120.10">
    <property type="match status" value="1"/>
</dbReference>
<gene>
    <name evidence="8" type="ORF">CVO96_09935</name>
</gene>
<feature type="binding site" evidence="5">
    <location>
        <position position="365"/>
    </location>
    <ligand>
        <name>Ca(2+)</name>
        <dbReference type="ChEBI" id="CHEBI:29108"/>
    </ligand>
</feature>
<evidence type="ECO:0000256" key="5">
    <source>
        <dbReference type="PIRSR" id="PIRSR001227-2"/>
    </source>
</evidence>
<comment type="cofactor">
    <cofactor evidence="5">
        <name>Ca(2+)</name>
        <dbReference type="ChEBI" id="CHEBI:29108"/>
    </cofactor>
    <text evidence="5">Binds 1 Ca(2+) ion per dimer.</text>
</comment>
<keyword evidence="3" id="KW-0865">Zymogen</keyword>
<dbReference type="SUPFAM" id="SSF56235">
    <property type="entry name" value="N-terminal nucleophile aminohydrolases (Ntn hydrolases)"/>
    <property type="match status" value="1"/>
</dbReference>